<evidence type="ECO:0000256" key="2">
    <source>
        <dbReference type="ARBA" id="ARBA00005005"/>
    </source>
</evidence>
<dbReference type="SUPFAM" id="SSF51735">
    <property type="entry name" value="NAD(P)-binding Rossmann-fold domains"/>
    <property type="match status" value="1"/>
</dbReference>
<dbReference type="KEGG" id="vab:WPS_09300"/>
<evidence type="ECO:0000256" key="14">
    <source>
        <dbReference type="ARBA" id="ARBA00023268"/>
    </source>
</evidence>
<keyword evidence="14" id="KW-0511">Multifunctional enzyme</keyword>
<sequence length="701" mass="74311">MNGSNGAHADGVQVITLDNPPVNALSFAYSASLLREIEAAEANPALTTVVIAGAGGIFSGGADVNDFATEPTPETKTVRDVIAAIERGTKTYVAAIDGNALGGGFELALACDYRVGTAKAKLGLPEIKLGLLPGAGGTQRLPRLLGANDALQLMLKGETVKAADAKAKGILDEVVEGSANVVDAAKAYAGKPRNRIAERQAQLGVQGLGLFATPFVVAQAHKMVPPETNGGFAAHKLIDAVQAAIELPFERGLAREARLFEELVRSAPSAALRHVFFGERELSKIPGLPKTEPLAIAKAAVIGGGTMGTGIAITFAEAGIPVIVVETKSEAVEKARETVFGMFKYQVDKGRLTQEEAWTRANSITFEEAYEELGDVDVVVEAVFESMPVKKEVFGKLDALTKPSCILASNTSTLDIDEIASATRRPDKVLGLHFFAPANIMKLLEIVRGKATSAETLTTGIALGKKLRKVGVVSGNAFGFIGNRMLFDYEAQAVELAEEGVPLERIDKVIKRDFGMAMGPFAVADLSGLDVYHFISQSQGGAPLGRVPIIAKLVEQGRLGQKTMKGFFDYDKSVGKGREPIASPDVAALFRELAVAAGVPQRADVTDDEILARCIYPLVNTGAELLRTGIALRPGDIDLVWIYGYGFPPHHGGPMWYADEIGVRNVVAAMERFGWTPDPLLVEIARSGGTIANYSKELAHA</sequence>
<dbReference type="InterPro" id="IPR006108">
    <property type="entry name" value="3HC_DH_C"/>
</dbReference>
<dbReference type="Gene3D" id="1.10.1040.50">
    <property type="match status" value="1"/>
</dbReference>
<dbReference type="InterPro" id="IPR006176">
    <property type="entry name" value="3-OHacyl-CoA_DH_NAD-bd"/>
</dbReference>
<comment type="pathway">
    <text evidence="2">Lipid metabolism; fatty acid beta-oxidation.</text>
</comment>
<dbReference type="SUPFAM" id="SSF52096">
    <property type="entry name" value="ClpP/crotonase"/>
    <property type="match status" value="1"/>
</dbReference>
<comment type="similarity">
    <text evidence="4">In the N-terminal section; belongs to the enoyl-CoA hydratase/isomerase family.</text>
</comment>
<dbReference type="SUPFAM" id="SSF48179">
    <property type="entry name" value="6-phosphogluconate dehydrogenase C-terminal domain-like"/>
    <property type="match status" value="2"/>
</dbReference>
<dbReference type="Proteomes" id="UP001317532">
    <property type="component" value="Chromosome"/>
</dbReference>
<dbReference type="PANTHER" id="PTHR23309">
    <property type="entry name" value="3-HYDROXYACYL-COA DEHYROGENASE"/>
    <property type="match status" value="1"/>
</dbReference>
<evidence type="ECO:0000256" key="7">
    <source>
        <dbReference type="ARBA" id="ARBA00022963"/>
    </source>
</evidence>
<evidence type="ECO:0000256" key="12">
    <source>
        <dbReference type="ARBA" id="ARBA00023235"/>
    </source>
</evidence>
<name>A0AAN2C8V0_UNVUL</name>
<proteinExistence type="inferred from homology"/>
<dbReference type="GO" id="GO:0006631">
    <property type="term" value="P:fatty acid metabolic process"/>
    <property type="evidence" value="ECO:0007669"/>
    <property type="project" value="UniProtKB-KW"/>
</dbReference>
<dbReference type="GO" id="GO:0016042">
    <property type="term" value="P:lipid catabolic process"/>
    <property type="evidence" value="ECO:0007669"/>
    <property type="project" value="UniProtKB-KW"/>
</dbReference>
<dbReference type="GO" id="GO:0070403">
    <property type="term" value="F:NAD+ binding"/>
    <property type="evidence" value="ECO:0007669"/>
    <property type="project" value="InterPro"/>
</dbReference>
<keyword evidence="13" id="KW-0456">Lyase</keyword>
<dbReference type="RefSeq" id="WP_317996681.1">
    <property type="nucleotide sequence ID" value="NZ_AP025523.1"/>
</dbReference>
<evidence type="ECO:0000313" key="19">
    <source>
        <dbReference type="EMBL" id="BDE05654.1"/>
    </source>
</evidence>
<gene>
    <name evidence="19" type="ORF">WPS_09300</name>
</gene>
<feature type="domain" description="3-hydroxyacyl-CoA dehydrogenase NAD binding" evidence="18">
    <location>
        <begin position="298"/>
        <end position="474"/>
    </location>
</feature>
<dbReference type="FunFam" id="3.40.50.720:FF:000009">
    <property type="entry name" value="Fatty oxidation complex, alpha subunit"/>
    <property type="match status" value="1"/>
</dbReference>
<evidence type="ECO:0000259" key="18">
    <source>
        <dbReference type="Pfam" id="PF02737"/>
    </source>
</evidence>
<dbReference type="InterPro" id="IPR029045">
    <property type="entry name" value="ClpP/crotonase-like_dom_sf"/>
</dbReference>
<dbReference type="AlphaFoldDB" id="A0AAN2C8V0"/>
<evidence type="ECO:0000256" key="11">
    <source>
        <dbReference type="ARBA" id="ARBA00023140"/>
    </source>
</evidence>
<dbReference type="Pfam" id="PF02737">
    <property type="entry name" value="3HCDH_N"/>
    <property type="match status" value="1"/>
</dbReference>
<dbReference type="PROSITE" id="PS00166">
    <property type="entry name" value="ENOYL_COA_HYDRATASE"/>
    <property type="match status" value="1"/>
</dbReference>
<dbReference type="Pfam" id="PF00378">
    <property type="entry name" value="ECH_1"/>
    <property type="match status" value="1"/>
</dbReference>
<evidence type="ECO:0000256" key="8">
    <source>
        <dbReference type="ARBA" id="ARBA00023002"/>
    </source>
</evidence>
<keyword evidence="8" id="KW-0560">Oxidoreductase</keyword>
<protein>
    <submittedName>
        <fullName evidence="19">3-hydroxyacyl-CoA dehydrogenase</fullName>
    </submittedName>
</protein>
<dbReference type="Gene3D" id="3.40.50.720">
    <property type="entry name" value="NAD(P)-binding Rossmann-like Domain"/>
    <property type="match status" value="1"/>
</dbReference>
<keyword evidence="6" id="KW-0276">Fatty acid metabolism</keyword>
<dbReference type="GO" id="GO:0004300">
    <property type="term" value="F:enoyl-CoA hydratase activity"/>
    <property type="evidence" value="ECO:0007669"/>
    <property type="project" value="UniProtKB-ARBA"/>
</dbReference>
<comment type="similarity">
    <text evidence="16">Belongs to the enoyl-CoA hydratase/isomerase family.</text>
</comment>
<keyword evidence="12" id="KW-0413">Isomerase</keyword>
<dbReference type="CDD" id="cd06558">
    <property type="entry name" value="crotonase-like"/>
    <property type="match status" value="1"/>
</dbReference>
<keyword evidence="11" id="KW-0576">Peroxisome</keyword>
<dbReference type="EMBL" id="AP025523">
    <property type="protein sequence ID" value="BDE05654.1"/>
    <property type="molecule type" value="Genomic_DNA"/>
</dbReference>
<dbReference type="Pfam" id="PF00725">
    <property type="entry name" value="3HCDH"/>
    <property type="match status" value="1"/>
</dbReference>
<evidence type="ECO:0000259" key="17">
    <source>
        <dbReference type="Pfam" id="PF00725"/>
    </source>
</evidence>
<evidence type="ECO:0000256" key="3">
    <source>
        <dbReference type="ARBA" id="ARBA00005086"/>
    </source>
</evidence>
<comment type="similarity">
    <text evidence="5">Belongs to the 3-hydroxyacyl-CoA dehydrogenase family.</text>
</comment>
<dbReference type="InterPro" id="IPR036291">
    <property type="entry name" value="NAD(P)-bd_dom_sf"/>
</dbReference>
<evidence type="ECO:0000256" key="16">
    <source>
        <dbReference type="RuleBase" id="RU003707"/>
    </source>
</evidence>
<accession>A0AAN2C8V0</accession>
<dbReference type="InterPro" id="IPR001753">
    <property type="entry name" value="Enoyl-CoA_hydra/iso"/>
</dbReference>
<dbReference type="GO" id="GO:0003857">
    <property type="term" value="F:(3S)-3-hydroxyacyl-CoA dehydrogenase (NAD+) activity"/>
    <property type="evidence" value="ECO:0007669"/>
    <property type="project" value="UniProtKB-EC"/>
</dbReference>
<organism evidence="19 20">
    <name type="scientific">Vulcanimicrobium alpinum</name>
    <dbReference type="NCBI Taxonomy" id="3016050"/>
    <lineage>
        <taxon>Bacteria</taxon>
        <taxon>Bacillati</taxon>
        <taxon>Vulcanimicrobiota</taxon>
        <taxon>Vulcanimicrobiia</taxon>
        <taxon>Vulcanimicrobiales</taxon>
        <taxon>Vulcanimicrobiaceae</taxon>
        <taxon>Vulcanimicrobium</taxon>
    </lineage>
</organism>
<keyword evidence="9" id="KW-0520">NAD</keyword>
<keyword evidence="20" id="KW-1185">Reference proteome</keyword>
<evidence type="ECO:0000256" key="1">
    <source>
        <dbReference type="ARBA" id="ARBA00004275"/>
    </source>
</evidence>
<evidence type="ECO:0000256" key="13">
    <source>
        <dbReference type="ARBA" id="ARBA00023239"/>
    </source>
</evidence>
<keyword evidence="10" id="KW-0443">Lipid metabolism</keyword>
<comment type="pathway">
    <text evidence="3">Lipid metabolism; butanoate metabolism.</text>
</comment>
<dbReference type="InterPro" id="IPR018376">
    <property type="entry name" value="Enoyl-CoA_hyd/isom_CS"/>
</dbReference>
<evidence type="ECO:0000256" key="10">
    <source>
        <dbReference type="ARBA" id="ARBA00023098"/>
    </source>
</evidence>
<dbReference type="InterPro" id="IPR008927">
    <property type="entry name" value="6-PGluconate_DH-like_C_sf"/>
</dbReference>
<comment type="subcellular location">
    <subcellularLocation>
        <location evidence="1">Peroxisome</location>
    </subcellularLocation>
</comment>
<evidence type="ECO:0000256" key="15">
    <source>
        <dbReference type="ARBA" id="ARBA00049556"/>
    </source>
</evidence>
<dbReference type="GO" id="GO:0016853">
    <property type="term" value="F:isomerase activity"/>
    <property type="evidence" value="ECO:0007669"/>
    <property type="project" value="UniProtKB-KW"/>
</dbReference>
<keyword evidence="7" id="KW-0442">Lipid degradation</keyword>
<evidence type="ECO:0000313" key="20">
    <source>
        <dbReference type="Proteomes" id="UP001317532"/>
    </source>
</evidence>
<evidence type="ECO:0000256" key="5">
    <source>
        <dbReference type="ARBA" id="ARBA00009463"/>
    </source>
</evidence>
<evidence type="ECO:0000256" key="4">
    <source>
        <dbReference type="ARBA" id="ARBA00008750"/>
    </source>
</evidence>
<comment type="catalytic activity">
    <reaction evidence="15">
        <text>a (3S)-3-hydroxyacyl-CoA + NAD(+) = a 3-oxoacyl-CoA + NADH + H(+)</text>
        <dbReference type="Rhea" id="RHEA:22432"/>
        <dbReference type="ChEBI" id="CHEBI:15378"/>
        <dbReference type="ChEBI" id="CHEBI:57318"/>
        <dbReference type="ChEBI" id="CHEBI:57540"/>
        <dbReference type="ChEBI" id="CHEBI:57945"/>
        <dbReference type="ChEBI" id="CHEBI:90726"/>
        <dbReference type="EC" id="1.1.1.35"/>
    </reaction>
</comment>
<evidence type="ECO:0000256" key="9">
    <source>
        <dbReference type="ARBA" id="ARBA00023027"/>
    </source>
</evidence>
<reference evidence="19 20" key="1">
    <citation type="journal article" date="2022" name="ISME Commun">
        <title>Vulcanimicrobium alpinus gen. nov. sp. nov., the first cultivated representative of the candidate phylum 'Eremiobacterota', is a metabolically versatile aerobic anoxygenic phototroph.</title>
        <authorList>
            <person name="Yabe S."/>
            <person name="Muto K."/>
            <person name="Abe K."/>
            <person name="Yokota A."/>
            <person name="Staudigel H."/>
            <person name="Tebo B.M."/>
        </authorList>
    </citation>
    <scope>NUCLEOTIDE SEQUENCE [LARGE SCALE GENOMIC DNA]</scope>
    <source>
        <strain evidence="19 20">WC8-2</strain>
    </source>
</reference>
<dbReference type="Gene3D" id="3.90.226.10">
    <property type="entry name" value="2-enoyl-CoA Hydratase, Chain A, domain 1"/>
    <property type="match status" value="1"/>
</dbReference>
<evidence type="ECO:0000256" key="6">
    <source>
        <dbReference type="ARBA" id="ARBA00022832"/>
    </source>
</evidence>
<feature type="domain" description="3-hydroxyacyl-CoA dehydrogenase C-terminal" evidence="17">
    <location>
        <begin position="479"/>
        <end position="570"/>
    </location>
</feature>